<dbReference type="AlphaFoldDB" id="A0A0B2W3R4"/>
<comment type="caution">
    <text evidence="1">The sequence shown here is derived from an EMBL/GenBank/DDBJ whole genome shotgun (WGS) entry which is preliminary data.</text>
</comment>
<dbReference type="OrthoDB" id="5867255at2759"/>
<gene>
    <name evidence="1" type="ORF">Tcan_14977</name>
</gene>
<accession>A0A0B2W3R4</accession>
<name>A0A0B2W3R4_TOXCA</name>
<protein>
    <submittedName>
        <fullName evidence="1">Uncharacterized protein</fullName>
    </submittedName>
</protein>
<evidence type="ECO:0000313" key="1">
    <source>
        <dbReference type="EMBL" id="KHN87820.1"/>
    </source>
</evidence>
<dbReference type="EMBL" id="JPKZ01000333">
    <property type="protein sequence ID" value="KHN87820.1"/>
    <property type="molecule type" value="Genomic_DNA"/>
</dbReference>
<organism evidence="1 2">
    <name type="scientific">Toxocara canis</name>
    <name type="common">Canine roundworm</name>
    <dbReference type="NCBI Taxonomy" id="6265"/>
    <lineage>
        <taxon>Eukaryota</taxon>
        <taxon>Metazoa</taxon>
        <taxon>Ecdysozoa</taxon>
        <taxon>Nematoda</taxon>
        <taxon>Chromadorea</taxon>
        <taxon>Rhabditida</taxon>
        <taxon>Spirurina</taxon>
        <taxon>Ascaridomorpha</taxon>
        <taxon>Ascaridoidea</taxon>
        <taxon>Toxocaridae</taxon>
        <taxon>Toxocara</taxon>
    </lineage>
</organism>
<proteinExistence type="predicted"/>
<sequence length="108" mass="11854">MWVNKCCNAYHSRILLIVPFFESTPAESNHSFSALKRQPLRSSGALCYYGKIWYPQMVPVKVSRDIGIRFPNLPGFSSNTVRRDAQLIASTVNTGSAASSSPTTAAIT</sequence>
<reference evidence="1 2" key="1">
    <citation type="submission" date="2014-11" db="EMBL/GenBank/DDBJ databases">
        <title>Genetic blueprint of the zoonotic pathogen Toxocara canis.</title>
        <authorList>
            <person name="Zhu X.-Q."/>
            <person name="Korhonen P.K."/>
            <person name="Cai H."/>
            <person name="Young N.D."/>
            <person name="Nejsum P."/>
            <person name="von Samson-Himmelstjerna G."/>
            <person name="Boag P.R."/>
            <person name="Tan P."/>
            <person name="Li Q."/>
            <person name="Min J."/>
            <person name="Yang Y."/>
            <person name="Wang X."/>
            <person name="Fang X."/>
            <person name="Hall R.S."/>
            <person name="Hofmann A."/>
            <person name="Sternberg P.W."/>
            <person name="Jex A.R."/>
            <person name="Gasser R.B."/>
        </authorList>
    </citation>
    <scope>NUCLEOTIDE SEQUENCE [LARGE SCALE GENOMIC DNA]</scope>
    <source>
        <strain evidence="1">PN_DK_2014</strain>
    </source>
</reference>
<keyword evidence="2" id="KW-1185">Reference proteome</keyword>
<dbReference type="STRING" id="6265.A0A0B2W3R4"/>
<evidence type="ECO:0000313" key="2">
    <source>
        <dbReference type="Proteomes" id="UP000031036"/>
    </source>
</evidence>
<dbReference type="Proteomes" id="UP000031036">
    <property type="component" value="Unassembled WGS sequence"/>
</dbReference>